<gene>
    <name evidence="2" type="ORF">X975_06635</name>
</gene>
<dbReference type="EMBL" id="KK113282">
    <property type="protein sequence ID" value="KFM59808.1"/>
    <property type="molecule type" value="Genomic_DNA"/>
</dbReference>
<evidence type="ECO:0000256" key="1">
    <source>
        <dbReference type="SAM" id="MobiDB-lite"/>
    </source>
</evidence>
<feature type="compositionally biased region" description="Polar residues" evidence="1">
    <location>
        <begin position="73"/>
        <end position="96"/>
    </location>
</feature>
<accession>A0A087T3W9</accession>
<evidence type="ECO:0000313" key="2">
    <source>
        <dbReference type="EMBL" id="KFM59808.1"/>
    </source>
</evidence>
<dbReference type="Gene3D" id="2.20.70.10">
    <property type="match status" value="1"/>
</dbReference>
<keyword evidence="3" id="KW-1185">Reference proteome</keyword>
<protein>
    <submittedName>
        <fullName evidence="2">Uncharacterized protein</fullName>
    </submittedName>
</protein>
<evidence type="ECO:0000313" key="3">
    <source>
        <dbReference type="Proteomes" id="UP000054359"/>
    </source>
</evidence>
<dbReference type="AlphaFoldDB" id="A0A087T3W9"/>
<dbReference type="OrthoDB" id="193787at2759"/>
<dbReference type="Proteomes" id="UP000054359">
    <property type="component" value="Unassembled WGS sequence"/>
</dbReference>
<proteinExistence type="predicted"/>
<name>A0A087T3W9_STEMI</name>
<organism evidence="2 3">
    <name type="scientific">Stegodyphus mimosarum</name>
    <name type="common">African social velvet spider</name>
    <dbReference type="NCBI Taxonomy" id="407821"/>
    <lineage>
        <taxon>Eukaryota</taxon>
        <taxon>Metazoa</taxon>
        <taxon>Ecdysozoa</taxon>
        <taxon>Arthropoda</taxon>
        <taxon>Chelicerata</taxon>
        <taxon>Arachnida</taxon>
        <taxon>Araneae</taxon>
        <taxon>Araneomorphae</taxon>
        <taxon>Entelegynae</taxon>
        <taxon>Eresoidea</taxon>
        <taxon>Eresidae</taxon>
        <taxon>Stegodyphus</taxon>
    </lineage>
</organism>
<feature type="non-terminal residue" evidence="2">
    <location>
        <position position="122"/>
    </location>
</feature>
<sequence length="122" mass="13753">MTTVPVTRNHSLDEEELRNHGANRILELGEHKFNEGHPDWIDSPTPDIKPVSVISSPVLRRHNSVPAEMPSASHVNSVPSPQSIQGPLMSPNQYGSNDPVHDLPPELLQAGWRKFWSRRENR</sequence>
<reference evidence="2 3" key="1">
    <citation type="submission" date="2013-11" db="EMBL/GenBank/DDBJ databases">
        <title>Genome sequencing of Stegodyphus mimosarum.</title>
        <authorList>
            <person name="Bechsgaard J."/>
        </authorList>
    </citation>
    <scope>NUCLEOTIDE SEQUENCE [LARGE SCALE GENOMIC DNA]</scope>
</reference>
<feature type="region of interest" description="Disordered" evidence="1">
    <location>
        <begin position="65"/>
        <end position="105"/>
    </location>
</feature>